<proteinExistence type="inferred from homology"/>
<dbReference type="FunFam" id="3.40.50.300:FF:000322">
    <property type="entry name" value="probable ATP-dependent RNA helicase DDX23"/>
    <property type="match status" value="1"/>
</dbReference>
<comment type="catalytic activity">
    <reaction evidence="12">
        <text>ATP + H2O = ADP + phosphate + H(+)</text>
        <dbReference type="Rhea" id="RHEA:13065"/>
        <dbReference type="ChEBI" id="CHEBI:15377"/>
        <dbReference type="ChEBI" id="CHEBI:15378"/>
        <dbReference type="ChEBI" id="CHEBI:30616"/>
        <dbReference type="ChEBI" id="CHEBI:43474"/>
        <dbReference type="ChEBI" id="CHEBI:456216"/>
        <dbReference type="EC" id="3.6.4.13"/>
    </reaction>
</comment>
<dbReference type="AlphaFoldDB" id="A0AAV5GDB5"/>
<dbReference type="InterPro" id="IPR001650">
    <property type="entry name" value="Helicase_C-like"/>
</dbReference>
<dbReference type="GO" id="GO:0003676">
    <property type="term" value="F:nucleic acid binding"/>
    <property type="evidence" value="ECO:0007669"/>
    <property type="project" value="InterPro"/>
</dbReference>
<comment type="subunit">
    <text evidence="11">Component of the U5 snRNP complex.</text>
</comment>
<feature type="compositionally biased region" description="Gly residues" evidence="14">
    <location>
        <begin position="120"/>
        <end position="143"/>
    </location>
</feature>
<comment type="caution">
    <text evidence="18">The sequence shown here is derived from an EMBL/GenBank/DDBJ whole genome shotgun (WGS) entry which is preliminary data.</text>
</comment>
<keyword evidence="3" id="KW-0507">mRNA processing</keyword>
<evidence type="ECO:0000259" key="15">
    <source>
        <dbReference type="PROSITE" id="PS51192"/>
    </source>
</evidence>
<evidence type="ECO:0000256" key="4">
    <source>
        <dbReference type="ARBA" id="ARBA00022741"/>
    </source>
</evidence>
<protein>
    <recommendedName>
        <fullName evidence="2">RNA helicase</fullName>
        <ecNumber evidence="2">3.6.4.13</ecNumber>
    </recommendedName>
</protein>
<dbReference type="GO" id="GO:0016787">
    <property type="term" value="F:hydrolase activity"/>
    <property type="evidence" value="ECO:0007669"/>
    <property type="project" value="UniProtKB-KW"/>
</dbReference>
<dbReference type="EC" id="3.6.4.13" evidence="2"/>
<evidence type="ECO:0000256" key="11">
    <source>
        <dbReference type="ARBA" id="ARBA00038719"/>
    </source>
</evidence>
<evidence type="ECO:0000256" key="2">
    <source>
        <dbReference type="ARBA" id="ARBA00012552"/>
    </source>
</evidence>
<feature type="region of interest" description="Disordered" evidence="14">
    <location>
        <begin position="387"/>
        <end position="422"/>
    </location>
</feature>
<name>A0AAV5GDB5_9BASI</name>
<dbReference type="PROSITE" id="PS51194">
    <property type="entry name" value="HELICASE_CTER"/>
    <property type="match status" value="1"/>
</dbReference>
<feature type="region of interest" description="Disordered" evidence="14">
    <location>
        <begin position="902"/>
        <end position="932"/>
    </location>
</feature>
<dbReference type="GO" id="GO:0008380">
    <property type="term" value="P:RNA splicing"/>
    <property type="evidence" value="ECO:0007669"/>
    <property type="project" value="UniProtKB-KW"/>
</dbReference>
<keyword evidence="8" id="KW-0508">mRNA splicing</keyword>
<keyword evidence="9" id="KW-0539">Nucleus</keyword>
<keyword evidence="6" id="KW-0347">Helicase</keyword>
<evidence type="ECO:0000256" key="7">
    <source>
        <dbReference type="ARBA" id="ARBA00022840"/>
    </source>
</evidence>
<dbReference type="InterPro" id="IPR011545">
    <property type="entry name" value="DEAD/DEAH_box_helicase_dom"/>
</dbReference>
<dbReference type="InterPro" id="IPR027417">
    <property type="entry name" value="P-loop_NTPase"/>
</dbReference>
<evidence type="ECO:0000259" key="17">
    <source>
        <dbReference type="PROSITE" id="PS51195"/>
    </source>
</evidence>
<feature type="compositionally biased region" description="Gly residues" evidence="14">
    <location>
        <begin position="165"/>
        <end position="174"/>
    </location>
</feature>
<evidence type="ECO:0000256" key="8">
    <source>
        <dbReference type="ARBA" id="ARBA00023187"/>
    </source>
</evidence>
<evidence type="ECO:0000259" key="16">
    <source>
        <dbReference type="PROSITE" id="PS51194"/>
    </source>
</evidence>
<feature type="short sequence motif" description="Q motif" evidence="13">
    <location>
        <begin position="494"/>
        <end position="522"/>
    </location>
</feature>
<reference evidence="18 19" key="1">
    <citation type="submission" date="2021-12" db="EMBL/GenBank/DDBJ databases">
        <title>High titer production of polyol ester of fatty acids by Rhodotorula paludigena BS15 towards product separation-free biomass refinery.</title>
        <authorList>
            <person name="Mano J."/>
            <person name="Ono H."/>
            <person name="Tanaka T."/>
            <person name="Naito K."/>
            <person name="Sushida H."/>
            <person name="Ike M."/>
            <person name="Tokuyasu K."/>
            <person name="Kitaoka M."/>
        </authorList>
    </citation>
    <scope>NUCLEOTIDE SEQUENCE [LARGE SCALE GENOMIC DNA]</scope>
    <source>
        <strain evidence="18 19">BS15</strain>
    </source>
</reference>
<keyword evidence="7" id="KW-0067">ATP-binding</keyword>
<evidence type="ECO:0000256" key="14">
    <source>
        <dbReference type="SAM" id="MobiDB-lite"/>
    </source>
</evidence>
<dbReference type="SMART" id="SM00490">
    <property type="entry name" value="HELICc"/>
    <property type="match status" value="1"/>
</dbReference>
<feature type="domain" description="DEAD-box RNA helicase Q" evidence="17">
    <location>
        <begin position="494"/>
        <end position="522"/>
    </location>
</feature>
<dbReference type="CDD" id="cd17945">
    <property type="entry name" value="DEADc_DDX23"/>
    <property type="match status" value="1"/>
</dbReference>
<dbReference type="GO" id="GO:0006397">
    <property type="term" value="P:mRNA processing"/>
    <property type="evidence" value="ECO:0007669"/>
    <property type="project" value="UniProtKB-KW"/>
</dbReference>
<evidence type="ECO:0000256" key="12">
    <source>
        <dbReference type="ARBA" id="ARBA00047984"/>
    </source>
</evidence>
<evidence type="ECO:0000313" key="18">
    <source>
        <dbReference type="EMBL" id="GJN87349.1"/>
    </source>
</evidence>
<comment type="subcellular location">
    <subcellularLocation>
        <location evidence="1">Nucleus</location>
    </subcellularLocation>
</comment>
<evidence type="ECO:0000256" key="1">
    <source>
        <dbReference type="ARBA" id="ARBA00004123"/>
    </source>
</evidence>
<dbReference type="Pfam" id="PF00270">
    <property type="entry name" value="DEAD"/>
    <property type="match status" value="1"/>
</dbReference>
<keyword evidence="4" id="KW-0547">Nucleotide-binding</keyword>
<dbReference type="SUPFAM" id="SSF52540">
    <property type="entry name" value="P-loop containing nucleoside triphosphate hydrolases"/>
    <property type="match status" value="2"/>
</dbReference>
<evidence type="ECO:0000256" key="6">
    <source>
        <dbReference type="ARBA" id="ARBA00022806"/>
    </source>
</evidence>
<evidence type="ECO:0000256" key="5">
    <source>
        <dbReference type="ARBA" id="ARBA00022801"/>
    </source>
</evidence>
<accession>A0AAV5GDB5</accession>
<dbReference type="GO" id="GO:0005634">
    <property type="term" value="C:nucleus"/>
    <property type="evidence" value="ECO:0007669"/>
    <property type="project" value="UniProtKB-SubCell"/>
</dbReference>
<dbReference type="InterPro" id="IPR000629">
    <property type="entry name" value="RNA-helicase_DEAD-box_CS"/>
</dbReference>
<evidence type="ECO:0000256" key="10">
    <source>
        <dbReference type="ARBA" id="ARBA00037954"/>
    </source>
</evidence>
<dbReference type="EMBL" id="BQKY01000001">
    <property type="protein sequence ID" value="GJN87349.1"/>
    <property type="molecule type" value="Genomic_DNA"/>
</dbReference>
<keyword evidence="19" id="KW-1185">Reference proteome</keyword>
<dbReference type="GO" id="GO:0005524">
    <property type="term" value="F:ATP binding"/>
    <property type="evidence" value="ECO:0007669"/>
    <property type="project" value="UniProtKB-KW"/>
</dbReference>
<evidence type="ECO:0000256" key="3">
    <source>
        <dbReference type="ARBA" id="ARBA00022664"/>
    </source>
</evidence>
<feature type="domain" description="Helicase ATP-binding" evidence="15">
    <location>
        <begin position="525"/>
        <end position="739"/>
    </location>
</feature>
<keyword evidence="5" id="KW-0378">Hydrolase</keyword>
<dbReference type="PROSITE" id="PS00039">
    <property type="entry name" value="DEAD_ATP_HELICASE"/>
    <property type="match status" value="1"/>
</dbReference>
<dbReference type="Proteomes" id="UP001342314">
    <property type="component" value="Unassembled WGS sequence"/>
</dbReference>
<sequence>MPPSSTPRSIEDILAKQREEKEAQSRPKFLSKQERQALALAKRAAEVEARKDQELDAQRKRDELEHKARQERSEHAGSSHAQGNGYGGERDGTARGAHFVGYGGDRGDGALNYGSAQGDYGRGGYGGARGGRGRGRGGLGYHGGLPQAPVGPRADAYDGVPTGPSGRGGRGGARGRYDDRWAGQGGRGGGYPPARNDDPRRADGTRETASRDGLLVDRHSDVAKDASAPVVNGSGSAAMDVDAATSSLAKEDLAAQPMTVDSSTPPRNATEQPSADGSAPVPPADAPPAPPSDSATAPPPAAKEPTPPPQGKLTLAELAELNARKNGASSSASTSTGLPILNQQLHATRYLGAKIPDKRVKRKKQGNKVDFDWDRNEDTLAQEVDPLYAPLTPAPPASGPSGARGAKSDLDRPVGAASNTPAAQPMRVTLFGRGKLAGFDADVENVPGRKGRGALDERHWSEKTLTEMRDRDWRIFREDFSISARGGHIPLPLRSWKESKIPQQILEAIESIGYKEPSPIQRQAIPIGLQNRDLIGIAETGSGKTAAFTIPMLSYIARLPPLTDENRAKGPYALVLAPTRELAQQIEAETNKFCRALGYRCVSIVGGKAIEEQQFNMRDGAEIVIATPGRLKDCIERSVLVLAQCTYVVMDEADRMVSLGFEEVINFILDSLPVSNLKPDTAEAEDAEKMTMTLSAPQGEEGTVPAELALYRQTAMYSATMPPAVERLAKKYLRRPAVVTIGVAGQAVDTVDQRVEMINSEEKKKSRLLDILNNGGFEPPMIVFVNQKKGADVLQKDLQRSRWNAVTLHSGKNQEQREAALNSIRTGENDILVATDLAGRGIDVPDVSLVVNFQMSNTIEAYIHRIGRTGRAGKTGVAITFLSDTDEELFYDLKQEITKSPVSRCPPDLAKHPAAQSKMSTAMKRRAAELDE</sequence>
<dbReference type="InterPro" id="IPR014014">
    <property type="entry name" value="RNA_helicase_DEAD_Q_motif"/>
</dbReference>
<dbReference type="PROSITE" id="PS51192">
    <property type="entry name" value="HELICASE_ATP_BIND_1"/>
    <property type="match status" value="1"/>
</dbReference>
<dbReference type="CDD" id="cd18787">
    <property type="entry name" value="SF2_C_DEAD"/>
    <property type="match status" value="1"/>
</dbReference>
<organism evidence="18 19">
    <name type="scientific">Rhodotorula paludigena</name>
    <dbReference type="NCBI Taxonomy" id="86838"/>
    <lineage>
        <taxon>Eukaryota</taxon>
        <taxon>Fungi</taxon>
        <taxon>Dikarya</taxon>
        <taxon>Basidiomycota</taxon>
        <taxon>Pucciniomycotina</taxon>
        <taxon>Microbotryomycetes</taxon>
        <taxon>Sporidiobolales</taxon>
        <taxon>Sporidiobolaceae</taxon>
        <taxon>Rhodotorula</taxon>
    </lineage>
</organism>
<feature type="compositionally biased region" description="Polar residues" evidence="14">
    <location>
        <begin position="259"/>
        <end position="272"/>
    </location>
</feature>
<dbReference type="Pfam" id="PF00271">
    <property type="entry name" value="Helicase_C"/>
    <property type="match status" value="1"/>
</dbReference>
<evidence type="ECO:0000256" key="9">
    <source>
        <dbReference type="ARBA" id="ARBA00023242"/>
    </source>
</evidence>
<feature type="domain" description="Helicase C-terminal" evidence="16">
    <location>
        <begin position="750"/>
        <end position="913"/>
    </location>
</feature>
<evidence type="ECO:0000256" key="13">
    <source>
        <dbReference type="PROSITE-ProRule" id="PRU00552"/>
    </source>
</evidence>
<dbReference type="SMART" id="SM00487">
    <property type="entry name" value="DEXDc"/>
    <property type="match status" value="1"/>
</dbReference>
<dbReference type="Gene3D" id="3.40.50.300">
    <property type="entry name" value="P-loop containing nucleotide triphosphate hydrolases"/>
    <property type="match status" value="2"/>
</dbReference>
<feature type="compositionally biased region" description="Basic and acidic residues" evidence="14">
    <location>
        <begin position="195"/>
        <end position="224"/>
    </location>
</feature>
<dbReference type="InterPro" id="IPR014001">
    <property type="entry name" value="Helicase_ATP-bd"/>
</dbReference>
<evidence type="ECO:0000313" key="19">
    <source>
        <dbReference type="Proteomes" id="UP001342314"/>
    </source>
</evidence>
<feature type="compositionally biased region" description="Pro residues" evidence="14">
    <location>
        <begin position="280"/>
        <end position="310"/>
    </location>
</feature>
<dbReference type="GO" id="GO:0003724">
    <property type="term" value="F:RNA helicase activity"/>
    <property type="evidence" value="ECO:0007669"/>
    <property type="project" value="UniProtKB-EC"/>
</dbReference>
<dbReference type="PANTHER" id="PTHR47958">
    <property type="entry name" value="ATP-DEPENDENT RNA HELICASE DBP3"/>
    <property type="match status" value="1"/>
</dbReference>
<feature type="compositionally biased region" description="Basic and acidic residues" evidence="14">
    <location>
        <begin position="46"/>
        <end position="77"/>
    </location>
</feature>
<dbReference type="PROSITE" id="PS51195">
    <property type="entry name" value="Q_MOTIF"/>
    <property type="match status" value="1"/>
</dbReference>
<comment type="similarity">
    <text evidence="10">Belongs to the DEAD box helicase family. DDX23/PRP28 subfamily.</text>
</comment>
<gene>
    <name evidence="18" type="ORF">Rhopal_000298-T1</name>
</gene>
<feature type="compositionally biased region" description="Low complexity" evidence="14">
    <location>
        <begin position="327"/>
        <end position="337"/>
    </location>
</feature>
<feature type="region of interest" description="Disordered" evidence="14">
    <location>
        <begin position="46"/>
        <end position="337"/>
    </location>
</feature>